<dbReference type="AlphaFoldDB" id="A0A2L2XF68"/>
<dbReference type="Gene3D" id="3.90.1150.10">
    <property type="entry name" value="Aspartate Aminotransferase, domain 1"/>
    <property type="match status" value="1"/>
</dbReference>
<dbReference type="CDD" id="cd06502">
    <property type="entry name" value="TA_like"/>
    <property type="match status" value="1"/>
</dbReference>
<dbReference type="InterPro" id="IPR015424">
    <property type="entry name" value="PyrdxlP-dep_Trfase"/>
</dbReference>
<proteinExistence type="inferred from homology"/>
<reference evidence="8" key="1">
    <citation type="submission" date="2018-02" db="EMBL/GenBank/DDBJ databases">
        <title>Genome sequence of Desulfocucumis palustris strain NAW-5.</title>
        <authorList>
            <person name="Watanabe M."/>
            <person name="Kojima H."/>
            <person name="Fukui M."/>
        </authorList>
    </citation>
    <scope>NUCLEOTIDE SEQUENCE [LARGE SCALE GENOMIC DNA]</scope>
    <source>
        <strain evidence="8">NAW-5</strain>
    </source>
</reference>
<evidence type="ECO:0000313" key="8">
    <source>
        <dbReference type="Proteomes" id="UP000239549"/>
    </source>
</evidence>
<accession>A0A2L2XF68</accession>
<evidence type="ECO:0000256" key="1">
    <source>
        <dbReference type="ARBA" id="ARBA00001933"/>
    </source>
</evidence>
<dbReference type="FunFam" id="3.90.1150.10:FF:000041">
    <property type="entry name" value="Low-specificity L-threonine aldolase"/>
    <property type="match status" value="1"/>
</dbReference>
<dbReference type="InterPro" id="IPR015422">
    <property type="entry name" value="PyrdxlP-dep_Trfase_small"/>
</dbReference>
<dbReference type="InterPro" id="IPR001597">
    <property type="entry name" value="ArAA_b-elim_lyase/Thr_aldolase"/>
</dbReference>
<dbReference type="GO" id="GO:0006545">
    <property type="term" value="P:glycine biosynthetic process"/>
    <property type="evidence" value="ECO:0007669"/>
    <property type="project" value="TreeGrafter"/>
</dbReference>
<dbReference type="InterPro" id="IPR015421">
    <property type="entry name" value="PyrdxlP-dep_Trfase_major"/>
</dbReference>
<dbReference type="PANTHER" id="PTHR48097:SF9">
    <property type="entry name" value="L-THREONINE ALDOLASE"/>
    <property type="match status" value="1"/>
</dbReference>
<dbReference type="Pfam" id="PF01212">
    <property type="entry name" value="Beta_elim_lyase"/>
    <property type="match status" value="1"/>
</dbReference>
<keyword evidence="3" id="KW-0663">Pyridoxal phosphate</keyword>
<dbReference type="SUPFAM" id="SSF53383">
    <property type="entry name" value="PLP-dependent transferases"/>
    <property type="match status" value="1"/>
</dbReference>
<comment type="similarity">
    <text evidence="2">Belongs to the threonine aldolase family.</text>
</comment>
<keyword evidence="8" id="KW-1185">Reference proteome</keyword>
<evidence type="ECO:0000256" key="4">
    <source>
        <dbReference type="ARBA" id="ARBA00023239"/>
    </source>
</evidence>
<evidence type="ECO:0000259" key="6">
    <source>
        <dbReference type="Pfam" id="PF01212"/>
    </source>
</evidence>
<dbReference type="OrthoDB" id="9774495at2"/>
<dbReference type="GO" id="GO:0005829">
    <property type="term" value="C:cytosol"/>
    <property type="evidence" value="ECO:0007669"/>
    <property type="project" value="TreeGrafter"/>
</dbReference>
<comment type="cofactor">
    <cofactor evidence="1">
        <name>pyridoxal 5'-phosphate</name>
        <dbReference type="ChEBI" id="CHEBI:597326"/>
    </cofactor>
</comment>
<comment type="caution">
    <text evidence="7">The sequence shown here is derived from an EMBL/GenBank/DDBJ whole genome shotgun (WGS) entry which is preliminary data.</text>
</comment>
<feature type="modified residue" description="N6-(pyridoxal phosphate)lysine" evidence="5">
    <location>
        <position position="207"/>
    </location>
</feature>
<dbReference type="InterPro" id="IPR023603">
    <property type="entry name" value="Low_specificity_L-TA-like"/>
</dbReference>
<evidence type="ECO:0000256" key="3">
    <source>
        <dbReference type="ARBA" id="ARBA00022898"/>
    </source>
</evidence>
<evidence type="ECO:0000256" key="5">
    <source>
        <dbReference type="PIRSR" id="PIRSR017617-1"/>
    </source>
</evidence>
<dbReference type="NCBIfam" id="NF041359">
    <property type="entry name" value="GntG_guanitoxin"/>
    <property type="match status" value="1"/>
</dbReference>
<gene>
    <name evidence="7" type="ORF">DCCM_4108</name>
</gene>
<dbReference type="EMBL" id="BFAV01000155">
    <property type="protein sequence ID" value="GBF34987.1"/>
    <property type="molecule type" value="Genomic_DNA"/>
</dbReference>
<dbReference type="PIRSF" id="PIRSF017617">
    <property type="entry name" value="Thr_aldolase"/>
    <property type="match status" value="1"/>
</dbReference>
<dbReference type="GO" id="GO:0006567">
    <property type="term" value="P:L-threonine catabolic process"/>
    <property type="evidence" value="ECO:0007669"/>
    <property type="project" value="TreeGrafter"/>
</dbReference>
<organism evidence="7 8">
    <name type="scientific">Desulfocucumis palustris</name>
    <dbReference type="NCBI Taxonomy" id="1898651"/>
    <lineage>
        <taxon>Bacteria</taxon>
        <taxon>Bacillati</taxon>
        <taxon>Bacillota</taxon>
        <taxon>Clostridia</taxon>
        <taxon>Eubacteriales</taxon>
        <taxon>Desulfocucumaceae</taxon>
        <taxon>Desulfocucumis</taxon>
    </lineage>
</organism>
<keyword evidence="4" id="KW-0456">Lyase</keyword>
<dbReference type="Gene3D" id="3.40.640.10">
    <property type="entry name" value="Type I PLP-dependent aspartate aminotransferase-like (Major domain)"/>
    <property type="match status" value="1"/>
</dbReference>
<dbReference type="FunFam" id="3.40.640.10:FF:000030">
    <property type="entry name" value="Low-specificity L-threonine aldolase"/>
    <property type="match status" value="1"/>
</dbReference>
<sequence>MRGVFDIKAVDLRSDTLTLPSGEMREAMASALVGDDVYGEDPTVIRLQEEAAALVGKEDAIFVPSGTMGNQLAILAHTERGDEVLADSQAHIYYYEVGAPAMWAGVSIRPLDGLLAGGGLDVLRNALRPADIHFPATRLVCLENTFNRGSGTVMFPDEMKDIYHFAGSKGLKVHLDGARLFNAAVFLGKDVREFTANCDSVMFCLSKGLGAPVGSMLAGDSGFIARARKYRKALGGGMRQAGVLAAAGLVALKNINRLEEDHRHARVLAKGLSALPVFEIELDRVQTNIVVARVAGGIPASGLVRMLGEKGVKCSAFGPDLVRFVTHLNVGPEDVEYTLKAAGELSVNTPG</sequence>
<protein>
    <submittedName>
        <fullName evidence="7">Low-specificity L-threonine aldolase</fullName>
    </submittedName>
</protein>
<dbReference type="GO" id="GO:0008732">
    <property type="term" value="F:L-allo-threonine aldolase activity"/>
    <property type="evidence" value="ECO:0007669"/>
    <property type="project" value="TreeGrafter"/>
</dbReference>
<dbReference type="PANTHER" id="PTHR48097">
    <property type="entry name" value="L-THREONINE ALDOLASE-RELATED"/>
    <property type="match status" value="1"/>
</dbReference>
<dbReference type="Proteomes" id="UP000239549">
    <property type="component" value="Unassembled WGS sequence"/>
</dbReference>
<evidence type="ECO:0000256" key="2">
    <source>
        <dbReference type="ARBA" id="ARBA00006966"/>
    </source>
</evidence>
<evidence type="ECO:0000313" key="7">
    <source>
        <dbReference type="EMBL" id="GBF34987.1"/>
    </source>
</evidence>
<feature type="domain" description="Aromatic amino acid beta-eliminating lyase/threonine aldolase" evidence="6">
    <location>
        <begin position="11"/>
        <end position="293"/>
    </location>
</feature>
<name>A0A2L2XF68_9FIRM</name>